<evidence type="ECO:0000313" key="4">
    <source>
        <dbReference type="RefSeq" id="XP_033582943.1"/>
    </source>
</evidence>
<feature type="region of interest" description="Disordered" evidence="1">
    <location>
        <begin position="55"/>
        <end position="98"/>
    </location>
</feature>
<reference evidence="4" key="3">
    <citation type="submission" date="2025-04" db="UniProtKB">
        <authorList>
            <consortium name="RefSeq"/>
        </authorList>
    </citation>
    <scope>IDENTIFICATION</scope>
    <source>
        <strain evidence="4">CBS 304.34</strain>
    </source>
</reference>
<name>A0A6A6Z5G9_9PEZI</name>
<dbReference type="GeneID" id="54453467"/>
<dbReference type="RefSeq" id="XP_033582943.1">
    <property type="nucleotide sequence ID" value="XM_033712574.1"/>
</dbReference>
<evidence type="ECO:0000256" key="1">
    <source>
        <dbReference type="SAM" id="MobiDB-lite"/>
    </source>
</evidence>
<sequence length="98" mass="11179">MADGASEMNEYKAEGDIKGYFPSASTLTGRKAACTKTSPIPLINDGYCFPLVESQREHHSKHTHQNQHKRYRNLDYPKNKAHKKPKRIQDSMPNPIPE</sequence>
<reference evidence="4" key="2">
    <citation type="submission" date="2020-04" db="EMBL/GenBank/DDBJ databases">
        <authorList>
            <consortium name="NCBI Genome Project"/>
        </authorList>
    </citation>
    <scope>NUCLEOTIDE SEQUENCE</scope>
    <source>
        <strain evidence="4">CBS 304.34</strain>
    </source>
</reference>
<evidence type="ECO:0000313" key="2">
    <source>
        <dbReference type="EMBL" id="KAF2815979.1"/>
    </source>
</evidence>
<protein>
    <submittedName>
        <fullName evidence="2 4">Uncharacterized protein</fullName>
    </submittedName>
</protein>
<reference evidence="2 4" key="1">
    <citation type="journal article" date="2020" name="Stud. Mycol.">
        <title>101 Dothideomycetes genomes: a test case for predicting lifestyles and emergence of pathogens.</title>
        <authorList>
            <person name="Haridas S."/>
            <person name="Albert R."/>
            <person name="Binder M."/>
            <person name="Bloem J."/>
            <person name="Labutti K."/>
            <person name="Salamov A."/>
            <person name="Andreopoulos B."/>
            <person name="Baker S."/>
            <person name="Barry K."/>
            <person name="Bills G."/>
            <person name="Bluhm B."/>
            <person name="Cannon C."/>
            <person name="Castanera R."/>
            <person name="Culley D."/>
            <person name="Daum C."/>
            <person name="Ezra D."/>
            <person name="Gonzalez J."/>
            <person name="Henrissat B."/>
            <person name="Kuo A."/>
            <person name="Liang C."/>
            <person name="Lipzen A."/>
            <person name="Lutzoni F."/>
            <person name="Magnuson J."/>
            <person name="Mondo S."/>
            <person name="Nolan M."/>
            <person name="Ohm R."/>
            <person name="Pangilinan J."/>
            <person name="Park H.-J."/>
            <person name="Ramirez L."/>
            <person name="Alfaro M."/>
            <person name="Sun H."/>
            <person name="Tritt A."/>
            <person name="Yoshinaga Y."/>
            <person name="Zwiers L.-H."/>
            <person name="Turgeon B."/>
            <person name="Goodwin S."/>
            <person name="Spatafora J."/>
            <person name="Crous P."/>
            <person name="Grigoriev I."/>
        </authorList>
    </citation>
    <scope>NUCLEOTIDE SEQUENCE</scope>
    <source>
        <strain evidence="2 4">CBS 304.34</strain>
    </source>
</reference>
<feature type="compositionally biased region" description="Basic residues" evidence="1">
    <location>
        <begin position="58"/>
        <end position="71"/>
    </location>
</feature>
<dbReference type="AlphaFoldDB" id="A0A6A6Z5G9"/>
<proteinExistence type="predicted"/>
<dbReference type="Proteomes" id="UP000504636">
    <property type="component" value="Unplaced"/>
</dbReference>
<gene>
    <name evidence="2 4" type="ORF">BDZ99DRAFT_126564</name>
</gene>
<keyword evidence="3" id="KW-1185">Reference proteome</keyword>
<organism evidence="2">
    <name type="scientific">Mytilinidion resinicola</name>
    <dbReference type="NCBI Taxonomy" id="574789"/>
    <lineage>
        <taxon>Eukaryota</taxon>
        <taxon>Fungi</taxon>
        <taxon>Dikarya</taxon>
        <taxon>Ascomycota</taxon>
        <taxon>Pezizomycotina</taxon>
        <taxon>Dothideomycetes</taxon>
        <taxon>Pleosporomycetidae</taxon>
        <taxon>Mytilinidiales</taxon>
        <taxon>Mytilinidiaceae</taxon>
        <taxon>Mytilinidion</taxon>
    </lineage>
</organism>
<dbReference type="EMBL" id="MU003693">
    <property type="protein sequence ID" value="KAF2815979.1"/>
    <property type="molecule type" value="Genomic_DNA"/>
</dbReference>
<accession>A0A6A6Z5G9</accession>
<evidence type="ECO:0000313" key="3">
    <source>
        <dbReference type="Proteomes" id="UP000504636"/>
    </source>
</evidence>